<name>A0ABV3XYN3_9ACTN</name>
<keyword evidence="3" id="KW-1185">Reference proteome</keyword>
<organism evidence="2 3">
    <name type="scientific">Ferrimicrobium acidiphilum</name>
    <dbReference type="NCBI Taxonomy" id="121039"/>
    <lineage>
        <taxon>Bacteria</taxon>
        <taxon>Bacillati</taxon>
        <taxon>Actinomycetota</taxon>
        <taxon>Acidimicrobiia</taxon>
        <taxon>Acidimicrobiales</taxon>
        <taxon>Acidimicrobiaceae</taxon>
        <taxon>Ferrimicrobium</taxon>
    </lineage>
</organism>
<evidence type="ECO:0000313" key="2">
    <source>
        <dbReference type="EMBL" id="MEX6428370.1"/>
    </source>
</evidence>
<comment type="caution">
    <text evidence="2">The sequence shown here is derived from an EMBL/GenBank/DDBJ whole genome shotgun (WGS) entry which is preliminary data.</text>
</comment>
<protein>
    <submittedName>
        <fullName evidence="2">Uncharacterized protein</fullName>
    </submittedName>
</protein>
<reference evidence="2 3" key="1">
    <citation type="submission" date="2024-07" db="EMBL/GenBank/DDBJ databases">
        <title>Draft Genome Sequence of Ferrimicrobium acidiphilum Strain YE2023, Isolated from a Pulp of Bioleach Reactor.</title>
        <authorList>
            <person name="Elkina Y.A."/>
            <person name="Bulaeva A.G."/>
            <person name="Beletsky A.V."/>
            <person name="Mardanov A.V."/>
        </authorList>
    </citation>
    <scope>NUCLEOTIDE SEQUENCE [LARGE SCALE GENOMIC DNA]</scope>
    <source>
        <strain evidence="2 3">YE2023</strain>
    </source>
</reference>
<evidence type="ECO:0000256" key="1">
    <source>
        <dbReference type="SAM" id="MobiDB-lite"/>
    </source>
</evidence>
<dbReference type="Proteomes" id="UP001560267">
    <property type="component" value="Unassembled WGS sequence"/>
</dbReference>
<evidence type="ECO:0000313" key="3">
    <source>
        <dbReference type="Proteomes" id="UP001560267"/>
    </source>
</evidence>
<accession>A0ABV3XYN3</accession>
<proteinExistence type="predicted"/>
<dbReference type="EMBL" id="JBFSHR010000002">
    <property type="protein sequence ID" value="MEX6428370.1"/>
    <property type="molecule type" value="Genomic_DNA"/>
</dbReference>
<sequence>MNAQEQRHRGLSDGFAGSADAGKGHTFRDRGKWRLLTVCARSTVTMLDVFDVLAAHEFLFSEGQGVT</sequence>
<feature type="region of interest" description="Disordered" evidence="1">
    <location>
        <begin position="1"/>
        <end position="26"/>
    </location>
</feature>
<dbReference type="RefSeq" id="WP_369084071.1">
    <property type="nucleotide sequence ID" value="NZ_JBFSHR010000002.1"/>
</dbReference>
<gene>
    <name evidence="2" type="ORF">AB6A68_00735</name>
</gene>
<feature type="compositionally biased region" description="Basic and acidic residues" evidence="1">
    <location>
        <begin position="1"/>
        <end position="11"/>
    </location>
</feature>